<organism evidence="9 10">
    <name type="scientific">Paenibacillus thalictri</name>
    <dbReference type="NCBI Taxonomy" id="2527873"/>
    <lineage>
        <taxon>Bacteria</taxon>
        <taxon>Bacillati</taxon>
        <taxon>Bacillota</taxon>
        <taxon>Bacilli</taxon>
        <taxon>Bacillales</taxon>
        <taxon>Paenibacillaceae</taxon>
        <taxon>Paenibacillus</taxon>
    </lineage>
</organism>
<comment type="subcellular location">
    <subcellularLocation>
        <location evidence="1 7">Cell membrane</location>
        <topology evidence="1 7">Multi-pass membrane protein</topology>
    </subcellularLocation>
</comment>
<name>A0A4Q9DJ79_9BACL</name>
<evidence type="ECO:0000256" key="4">
    <source>
        <dbReference type="ARBA" id="ARBA00022692"/>
    </source>
</evidence>
<feature type="transmembrane region" description="Helical" evidence="7">
    <location>
        <begin position="273"/>
        <end position="297"/>
    </location>
</feature>
<feature type="domain" description="ABC transmembrane type-1" evidence="8">
    <location>
        <begin position="86"/>
        <end position="294"/>
    </location>
</feature>
<dbReference type="RefSeq" id="WP_131017265.1">
    <property type="nucleotide sequence ID" value="NZ_SIRE01000026.1"/>
</dbReference>
<evidence type="ECO:0000256" key="5">
    <source>
        <dbReference type="ARBA" id="ARBA00022989"/>
    </source>
</evidence>
<evidence type="ECO:0000313" key="9">
    <source>
        <dbReference type="EMBL" id="TBL71400.1"/>
    </source>
</evidence>
<feature type="transmembrane region" description="Helical" evidence="7">
    <location>
        <begin position="167"/>
        <end position="192"/>
    </location>
</feature>
<dbReference type="PROSITE" id="PS50928">
    <property type="entry name" value="ABC_TM1"/>
    <property type="match status" value="1"/>
</dbReference>
<dbReference type="EMBL" id="SIRE01000026">
    <property type="protein sequence ID" value="TBL71400.1"/>
    <property type="molecule type" value="Genomic_DNA"/>
</dbReference>
<comment type="similarity">
    <text evidence="7">Belongs to the binding-protein-dependent transport system permease family.</text>
</comment>
<dbReference type="Pfam" id="PF00528">
    <property type="entry name" value="BPD_transp_1"/>
    <property type="match status" value="1"/>
</dbReference>
<dbReference type="PANTHER" id="PTHR30193">
    <property type="entry name" value="ABC TRANSPORTER PERMEASE PROTEIN"/>
    <property type="match status" value="1"/>
</dbReference>
<feature type="transmembrane region" description="Helical" evidence="7">
    <location>
        <begin position="226"/>
        <end position="246"/>
    </location>
</feature>
<dbReference type="GO" id="GO:0055085">
    <property type="term" value="P:transmembrane transport"/>
    <property type="evidence" value="ECO:0007669"/>
    <property type="project" value="InterPro"/>
</dbReference>
<keyword evidence="6 7" id="KW-0472">Membrane</keyword>
<dbReference type="OrthoDB" id="9788108at2"/>
<feature type="transmembrane region" description="Helical" evidence="7">
    <location>
        <begin position="92"/>
        <end position="111"/>
    </location>
</feature>
<protein>
    <submittedName>
        <fullName evidence="9">Sugar ABC transporter permease</fullName>
    </submittedName>
</protein>
<keyword evidence="3" id="KW-1003">Cell membrane</keyword>
<accession>A0A4Q9DJ79</accession>
<dbReference type="InterPro" id="IPR051393">
    <property type="entry name" value="ABC_transporter_permease"/>
</dbReference>
<keyword evidence="5 7" id="KW-1133">Transmembrane helix</keyword>
<dbReference type="SUPFAM" id="SSF161098">
    <property type="entry name" value="MetI-like"/>
    <property type="match status" value="1"/>
</dbReference>
<feature type="transmembrane region" description="Helical" evidence="7">
    <location>
        <begin position="123"/>
        <end position="144"/>
    </location>
</feature>
<dbReference type="InterPro" id="IPR000515">
    <property type="entry name" value="MetI-like"/>
</dbReference>
<keyword evidence="4 7" id="KW-0812">Transmembrane</keyword>
<dbReference type="PANTHER" id="PTHR30193:SF37">
    <property type="entry name" value="INNER MEMBRANE ABC TRANSPORTER PERMEASE PROTEIN YCJO"/>
    <property type="match status" value="1"/>
</dbReference>
<evidence type="ECO:0000256" key="2">
    <source>
        <dbReference type="ARBA" id="ARBA00022448"/>
    </source>
</evidence>
<sequence>MNIDSPGVKRSELTYSFTRKKMQEAAKPYLFLLPCLLFVGLFTYYPFVKTFFLSFSLVDMNGNPVEFVWLENFLTVFGDQRMLATFAHTLKYTVITIPGTLIISLALALLAEKKRKGSRIYQIMFALPMAVSMSSAAMIFQFILSPSIGILNAYTGLHINWFGDAKYAMVGIAIVSIWMGLGFSFLFLLAAIRNVPEELIEAAEMEGSSYTQSLLHIKLPLISPTLFFLIITDLIHSLMVFGPILILTKGGPMGATETMIYRMYIEAFENGKYGYGSAVAIMIFVIVMLFTLVTFLYEKKGVHYS</sequence>
<dbReference type="Proteomes" id="UP000293142">
    <property type="component" value="Unassembled WGS sequence"/>
</dbReference>
<keyword evidence="10" id="KW-1185">Reference proteome</keyword>
<dbReference type="Gene3D" id="1.10.3720.10">
    <property type="entry name" value="MetI-like"/>
    <property type="match status" value="1"/>
</dbReference>
<proteinExistence type="inferred from homology"/>
<evidence type="ECO:0000256" key="7">
    <source>
        <dbReference type="RuleBase" id="RU363032"/>
    </source>
</evidence>
<evidence type="ECO:0000256" key="1">
    <source>
        <dbReference type="ARBA" id="ARBA00004651"/>
    </source>
</evidence>
<evidence type="ECO:0000256" key="6">
    <source>
        <dbReference type="ARBA" id="ARBA00023136"/>
    </source>
</evidence>
<reference evidence="9 10" key="1">
    <citation type="submission" date="2019-02" db="EMBL/GenBank/DDBJ databases">
        <title>Paenibacillus sp. nov., isolated from surface-sterilized tissue of Thalictrum simplex L.</title>
        <authorList>
            <person name="Tuo L."/>
        </authorList>
    </citation>
    <scope>NUCLEOTIDE SEQUENCE [LARGE SCALE GENOMIC DNA]</scope>
    <source>
        <strain evidence="9 10">N2SHLJ1</strain>
    </source>
</reference>
<evidence type="ECO:0000259" key="8">
    <source>
        <dbReference type="PROSITE" id="PS50928"/>
    </source>
</evidence>
<evidence type="ECO:0000256" key="3">
    <source>
        <dbReference type="ARBA" id="ARBA00022475"/>
    </source>
</evidence>
<dbReference type="InterPro" id="IPR035906">
    <property type="entry name" value="MetI-like_sf"/>
</dbReference>
<keyword evidence="2 7" id="KW-0813">Transport</keyword>
<gene>
    <name evidence="9" type="ORF">EYB31_30385</name>
</gene>
<evidence type="ECO:0000313" key="10">
    <source>
        <dbReference type="Proteomes" id="UP000293142"/>
    </source>
</evidence>
<dbReference type="GO" id="GO:0005886">
    <property type="term" value="C:plasma membrane"/>
    <property type="evidence" value="ECO:0007669"/>
    <property type="project" value="UniProtKB-SubCell"/>
</dbReference>
<feature type="transmembrane region" description="Helical" evidence="7">
    <location>
        <begin position="29"/>
        <end position="47"/>
    </location>
</feature>
<dbReference type="CDD" id="cd06261">
    <property type="entry name" value="TM_PBP2"/>
    <property type="match status" value="1"/>
</dbReference>
<comment type="caution">
    <text evidence="9">The sequence shown here is derived from an EMBL/GenBank/DDBJ whole genome shotgun (WGS) entry which is preliminary data.</text>
</comment>
<dbReference type="AlphaFoldDB" id="A0A4Q9DJ79"/>